<dbReference type="EMBL" id="LGRV01000001">
    <property type="protein sequence ID" value="KOS71506.1"/>
    <property type="molecule type" value="Genomic_DNA"/>
</dbReference>
<dbReference type="Gene3D" id="3.40.50.1820">
    <property type="entry name" value="alpha/beta hydrolase"/>
    <property type="match status" value="2"/>
</dbReference>
<evidence type="ECO:0000313" key="2">
    <source>
        <dbReference type="EMBL" id="KOS71506.1"/>
    </source>
</evidence>
<accession>A0ABR5K5J7</accession>
<gene>
    <name evidence="2" type="ORF">AEA09_00395</name>
</gene>
<dbReference type="InterPro" id="IPR029058">
    <property type="entry name" value="AB_hydrolase_fold"/>
</dbReference>
<sequence length="212" mass="23940">MKYVFVHGLGQDSSSWENTISFMGETTRISHPDVFDLLKDNKTTYNNLYLAFTEYMEEYSEPATLLGLSLGAVLALNYTIDHPKRVRSLILLAPQYKMPKLILKVQNIIFRFMPESLFQKLGSSKHDFIQLTKSMMELDFSKDLTKVQCSTLVLCGEKDRANKRAAKKLAAQIPTAEMRTVRGAGHEINVEAPEQLASILNEFFLNIGSPNG</sequence>
<organism evidence="2 3">
    <name type="scientific">Lysinibacillus contaminans</name>
    <dbReference type="NCBI Taxonomy" id="1293441"/>
    <lineage>
        <taxon>Bacteria</taxon>
        <taxon>Bacillati</taxon>
        <taxon>Bacillota</taxon>
        <taxon>Bacilli</taxon>
        <taxon>Bacillales</taxon>
        <taxon>Bacillaceae</taxon>
        <taxon>Lysinibacillus</taxon>
    </lineage>
</organism>
<dbReference type="RefSeq" id="WP_053581968.1">
    <property type="nucleotide sequence ID" value="NZ_LGRV01000001.1"/>
</dbReference>
<name>A0ABR5K5J7_9BACI</name>
<protein>
    <submittedName>
        <fullName evidence="2">2-succinyl-6-hydroxy-2, 4-cyclohexadiene-1-carboxylate synthase</fullName>
    </submittedName>
</protein>
<feature type="domain" description="AB hydrolase-1" evidence="1">
    <location>
        <begin position="4"/>
        <end position="198"/>
    </location>
</feature>
<dbReference type="PANTHER" id="PTHR43689:SF8">
    <property type="entry name" value="ALPHA_BETA-HYDROLASES SUPERFAMILY PROTEIN"/>
    <property type="match status" value="1"/>
</dbReference>
<proteinExistence type="predicted"/>
<keyword evidence="3" id="KW-1185">Reference proteome</keyword>
<dbReference type="InterPro" id="IPR000073">
    <property type="entry name" value="AB_hydrolase_1"/>
</dbReference>
<dbReference type="PANTHER" id="PTHR43689">
    <property type="entry name" value="HYDROLASE"/>
    <property type="match status" value="1"/>
</dbReference>
<reference evidence="3" key="1">
    <citation type="submission" date="2015-07" db="EMBL/GenBank/DDBJ databases">
        <title>Fjat-14205 dsm 2895.</title>
        <authorList>
            <person name="Liu B."/>
            <person name="Wang J."/>
            <person name="Zhu Y."/>
            <person name="Liu G."/>
            <person name="Chen Q."/>
            <person name="Chen Z."/>
            <person name="Lan J."/>
            <person name="Che J."/>
            <person name="Ge C."/>
            <person name="Shi H."/>
            <person name="Pan Z."/>
            <person name="Liu X."/>
        </authorList>
    </citation>
    <scope>NUCLEOTIDE SEQUENCE [LARGE SCALE GENOMIC DNA]</scope>
    <source>
        <strain evidence="3">DSM 25560</strain>
    </source>
</reference>
<evidence type="ECO:0000259" key="1">
    <source>
        <dbReference type="Pfam" id="PF12697"/>
    </source>
</evidence>
<dbReference type="SUPFAM" id="SSF53474">
    <property type="entry name" value="alpha/beta-Hydrolases"/>
    <property type="match status" value="1"/>
</dbReference>
<evidence type="ECO:0000313" key="3">
    <source>
        <dbReference type="Proteomes" id="UP000050668"/>
    </source>
</evidence>
<dbReference type="Proteomes" id="UP000050668">
    <property type="component" value="Unassembled WGS sequence"/>
</dbReference>
<dbReference type="Pfam" id="PF12697">
    <property type="entry name" value="Abhydrolase_6"/>
    <property type="match status" value="1"/>
</dbReference>
<comment type="caution">
    <text evidence="2">The sequence shown here is derived from an EMBL/GenBank/DDBJ whole genome shotgun (WGS) entry which is preliminary data.</text>
</comment>